<evidence type="ECO:0000313" key="8">
    <source>
        <dbReference type="EMBL" id="MBB4923664.1"/>
    </source>
</evidence>
<evidence type="ECO:0000313" key="9">
    <source>
        <dbReference type="Proteomes" id="UP000540506"/>
    </source>
</evidence>
<organism evidence="8 9">
    <name type="scientific">Kitasatospora kifunensis</name>
    <name type="common">Streptomyces kifunensis</name>
    <dbReference type="NCBI Taxonomy" id="58351"/>
    <lineage>
        <taxon>Bacteria</taxon>
        <taxon>Bacillati</taxon>
        <taxon>Actinomycetota</taxon>
        <taxon>Actinomycetes</taxon>
        <taxon>Kitasatosporales</taxon>
        <taxon>Streptomycetaceae</taxon>
        <taxon>Kitasatospora</taxon>
    </lineage>
</organism>
<keyword evidence="4 6" id="KW-0238">DNA-binding</keyword>
<accession>A0A7W7R1E4</accession>
<proteinExistence type="inferred from homology"/>
<dbReference type="GO" id="GO:0006355">
    <property type="term" value="P:regulation of DNA-templated transcription"/>
    <property type="evidence" value="ECO:0007669"/>
    <property type="project" value="InterPro"/>
</dbReference>
<evidence type="ECO:0000256" key="5">
    <source>
        <dbReference type="ARBA" id="ARBA00023163"/>
    </source>
</evidence>
<dbReference type="PANTHER" id="PTHR35807">
    <property type="entry name" value="TRANSCRIPTIONAL REGULATOR REDD-RELATED"/>
    <property type="match status" value="1"/>
</dbReference>
<dbReference type="InterPro" id="IPR036388">
    <property type="entry name" value="WH-like_DNA-bd_sf"/>
</dbReference>
<reference evidence="8 9" key="1">
    <citation type="submission" date="2020-08" db="EMBL/GenBank/DDBJ databases">
        <title>Sequencing the genomes of 1000 actinobacteria strains.</title>
        <authorList>
            <person name="Klenk H.-P."/>
        </authorList>
    </citation>
    <scope>NUCLEOTIDE SEQUENCE [LARGE SCALE GENOMIC DNA]</scope>
    <source>
        <strain evidence="8 9">DSM 41654</strain>
    </source>
</reference>
<dbReference type="InterPro" id="IPR027417">
    <property type="entry name" value="P-loop_NTPase"/>
</dbReference>
<dbReference type="SMART" id="SM00862">
    <property type="entry name" value="Trans_reg_C"/>
    <property type="match status" value="1"/>
</dbReference>
<comment type="caution">
    <text evidence="8">The sequence shown here is derived from an EMBL/GenBank/DDBJ whole genome shotgun (WGS) entry which is preliminary data.</text>
</comment>
<dbReference type="AlphaFoldDB" id="A0A7W7R1E4"/>
<dbReference type="InterPro" id="IPR011990">
    <property type="entry name" value="TPR-like_helical_dom_sf"/>
</dbReference>
<evidence type="ECO:0000259" key="7">
    <source>
        <dbReference type="PROSITE" id="PS51755"/>
    </source>
</evidence>
<evidence type="ECO:0000256" key="3">
    <source>
        <dbReference type="ARBA" id="ARBA00023015"/>
    </source>
</evidence>
<dbReference type="CDD" id="cd00383">
    <property type="entry name" value="trans_reg_C"/>
    <property type="match status" value="1"/>
</dbReference>
<gene>
    <name evidence="8" type="ORF">FHR34_002657</name>
</gene>
<dbReference type="Gene3D" id="3.40.50.300">
    <property type="entry name" value="P-loop containing nucleotide triphosphate hydrolases"/>
    <property type="match status" value="1"/>
</dbReference>
<feature type="domain" description="OmpR/PhoB-type" evidence="7">
    <location>
        <begin position="1"/>
        <end position="107"/>
    </location>
</feature>
<dbReference type="InterPro" id="IPR001867">
    <property type="entry name" value="OmpR/PhoB-type_DNA-bd"/>
</dbReference>
<dbReference type="GO" id="GO:0000160">
    <property type="term" value="P:phosphorelay signal transduction system"/>
    <property type="evidence" value="ECO:0007669"/>
    <property type="project" value="UniProtKB-KW"/>
</dbReference>
<keyword evidence="9" id="KW-1185">Reference proteome</keyword>
<dbReference type="SUPFAM" id="SSF52540">
    <property type="entry name" value="P-loop containing nucleoside triphosphate hydrolases"/>
    <property type="match status" value="1"/>
</dbReference>
<dbReference type="SUPFAM" id="SSF46894">
    <property type="entry name" value="C-terminal effector domain of the bipartite response regulators"/>
    <property type="match status" value="1"/>
</dbReference>
<dbReference type="PROSITE" id="PS51755">
    <property type="entry name" value="OMPR_PHOB"/>
    <property type="match status" value="1"/>
</dbReference>
<dbReference type="Pfam" id="PF00486">
    <property type="entry name" value="Trans_reg_C"/>
    <property type="match status" value="1"/>
</dbReference>
<dbReference type="RefSeq" id="WP_184935735.1">
    <property type="nucleotide sequence ID" value="NZ_JACHJV010000001.1"/>
</dbReference>
<dbReference type="InterPro" id="IPR016032">
    <property type="entry name" value="Sig_transdc_resp-reg_C-effctor"/>
</dbReference>
<dbReference type="CDD" id="cd15831">
    <property type="entry name" value="BTAD"/>
    <property type="match status" value="1"/>
</dbReference>
<keyword evidence="2" id="KW-0902">Two-component regulatory system</keyword>
<evidence type="ECO:0000256" key="2">
    <source>
        <dbReference type="ARBA" id="ARBA00023012"/>
    </source>
</evidence>
<dbReference type="InterPro" id="IPR005158">
    <property type="entry name" value="BTAD"/>
</dbReference>
<dbReference type="PANTHER" id="PTHR35807:SF1">
    <property type="entry name" value="TRANSCRIPTIONAL REGULATOR REDD"/>
    <property type="match status" value="1"/>
</dbReference>
<dbReference type="Pfam" id="PF03704">
    <property type="entry name" value="BTAD"/>
    <property type="match status" value="1"/>
</dbReference>
<keyword evidence="3" id="KW-0805">Transcription regulation</keyword>
<dbReference type="EMBL" id="JACHJV010000001">
    <property type="protein sequence ID" value="MBB4923664.1"/>
    <property type="molecule type" value="Genomic_DNA"/>
</dbReference>
<evidence type="ECO:0000256" key="1">
    <source>
        <dbReference type="ARBA" id="ARBA00005820"/>
    </source>
</evidence>
<dbReference type="Pfam" id="PF00931">
    <property type="entry name" value="NB-ARC"/>
    <property type="match status" value="1"/>
</dbReference>
<dbReference type="Gene3D" id="1.10.10.10">
    <property type="entry name" value="Winged helix-like DNA-binding domain superfamily/Winged helix DNA-binding domain"/>
    <property type="match status" value="1"/>
</dbReference>
<sequence>MVARAGVDGTLRYELLGPLLVRRAGEVCEPGPAMQCAVLAVLLLSANEPVPREQIVQAVWGTRATVNSPGLVATYISRLRQILEPDRPRRAPAGVLCSHGAGYRLAVGPGELDLHEFEADRQRARAQRAAGAVAQAADTLDGALALWRGGGLDGLPGPFAALHRDRLAELRLAALEERFELALLLGRHHEVVAELGLLAAAQPLRERLRGLLMLALYRAGRQSEALAVFAETRQLLIDGQGLEPGRELHELHQRILRTDPSLELDRPGAPEPVAQLQTVCQPAQLPSDLADFTGRSTEARAIGRALGLGGAGRRAGAVPVVVLSGPPGVGKTALAVHAAHRLRDRFPDGQLYLGLHEADGRPSEVGAVLGRLLTDLGVAPEALPPEAERRGSLFRSVSSGRRLLLVLDDAWDEAQLTAVLPGSPSCAVLVTCRGRLTGLPGARLLALDCLGAGEAQRLWRRLVAESEPSTGQSPVARSSAGAEAAVLAACAGLPLALRAAAARLLARPGRQLAWLAAKLSDQDARLAELSPGGWGVAQVLGAARARLRRAPDGAAADAALRRLGALGSVGFDAAAAALLLGRPERRVEPLLELLAEYGLLLTAPDGRYRVHPLTALFARGDSAPEELDLAGGLAGMGA</sequence>
<evidence type="ECO:0000256" key="4">
    <source>
        <dbReference type="ARBA" id="ARBA00023125"/>
    </source>
</evidence>
<dbReference type="GO" id="GO:0043531">
    <property type="term" value="F:ADP binding"/>
    <property type="evidence" value="ECO:0007669"/>
    <property type="project" value="InterPro"/>
</dbReference>
<dbReference type="PRINTS" id="PR00364">
    <property type="entry name" value="DISEASERSIST"/>
</dbReference>
<name>A0A7W7R1E4_KITKI</name>
<dbReference type="Gene3D" id="1.25.40.10">
    <property type="entry name" value="Tetratricopeptide repeat domain"/>
    <property type="match status" value="1"/>
</dbReference>
<comment type="similarity">
    <text evidence="1">Belongs to the AfsR/DnrI/RedD regulatory family.</text>
</comment>
<dbReference type="InterPro" id="IPR002182">
    <property type="entry name" value="NB-ARC"/>
</dbReference>
<dbReference type="SUPFAM" id="SSF48452">
    <property type="entry name" value="TPR-like"/>
    <property type="match status" value="1"/>
</dbReference>
<keyword evidence="5" id="KW-0804">Transcription</keyword>
<dbReference type="GO" id="GO:0003677">
    <property type="term" value="F:DNA binding"/>
    <property type="evidence" value="ECO:0007669"/>
    <property type="project" value="UniProtKB-UniRule"/>
</dbReference>
<dbReference type="InterPro" id="IPR051677">
    <property type="entry name" value="AfsR-DnrI-RedD_regulator"/>
</dbReference>
<dbReference type="SMART" id="SM01043">
    <property type="entry name" value="BTAD"/>
    <property type="match status" value="1"/>
</dbReference>
<feature type="DNA-binding region" description="OmpR/PhoB-type" evidence="6">
    <location>
        <begin position="1"/>
        <end position="107"/>
    </location>
</feature>
<evidence type="ECO:0000256" key="6">
    <source>
        <dbReference type="PROSITE-ProRule" id="PRU01091"/>
    </source>
</evidence>
<dbReference type="Proteomes" id="UP000540506">
    <property type="component" value="Unassembled WGS sequence"/>
</dbReference>
<protein>
    <submittedName>
        <fullName evidence="8">DNA-binding SARP family transcriptional activator</fullName>
    </submittedName>
</protein>